<accession>A0A5B7I2Q0</accession>
<dbReference type="EMBL" id="VSRR010043324">
    <property type="protein sequence ID" value="MPC76425.1"/>
    <property type="molecule type" value="Genomic_DNA"/>
</dbReference>
<keyword evidence="2" id="KW-1185">Reference proteome</keyword>
<reference evidence="1 2" key="1">
    <citation type="submission" date="2019-05" db="EMBL/GenBank/DDBJ databases">
        <title>Another draft genome of Portunus trituberculatus and its Hox gene families provides insights of decapod evolution.</title>
        <authorList>
            <person name="Jeong J.-H."/>
            <person name="Song I."/>
            <person name="Kim S."/>
            <person name="Choi T."/>
            <person name="Kim D."/>
            <person name="Ryu S."/>
            <person name="Kim W."/>
        </authorList>
    </citation>
    <scope>NUCLEOTIDE SEQUENCE [LARGE SCALE GENOMIC DNA]</scope>
    <source>
        <tissue evidence="1">Muscle</tissue>
    </source>
</reference>
<organism evidence="1 2">
    <name type="scientific">Portunus trituberculatus</name>
    <name type="common">Swimming crab</name>
    <name type="synonym">Neptunus trituberculatus</name>
    <dbReference type="NCBI Taxonomy" id="210409"/>
    <lineage>
        <taxon>Eukaryota</taxon>
        <taxon>Metazoa</taxon>
        <taxon>Ecdysozoa</taxon>
        <taxon>Arthropoda</taxon>
        <taxon>Crustacea</taxon>
        <taxon>Multicrustacea</taxon>
        <taxon>Malacostraca</taxon>
        <taxon>Eumalacostraca</taxon>
        <taxon>Eucarida</taxon>
        <taxon>Decapoda</taxon>
        <taxon>Pleocyemata</taxon>
        <taxon>Brachyura</taxon>
        <taxon>Eubrachyura</taxon>
        <taxon>Portunoidea</taxon>
        <taxon>Portunidae</taxon>
        <taxon>Portuninae</taxon>
        <taxon>Portunus</taxon>
    </lineage>
</organism>
<gene>
    <name evidence="1" type="ORF">E2C01_070834</name>
</gene>
<comment type="caution">
    <text evidence="1">The sequence shown here is derived from an EMBL/GenBank/DDBJ whole genome shotgun (WGS) entry which is preliminary data.</text>
</comment>
<evidence type="ECO:0000313" key="2">
    <source>
        <dbReference type="Proteomes" id="UP000324222"/>
    </source>
</evidence>
<dbReference type="Proteomes" id="UP000324222">
    <property type="component" value="Unassembled WGS sequence"/>
</dbReference>
<name>A0A5B7I2Q0_PORTR</name>
<sequence length="101" mass="11033">MSFCRIMTDKAKTAAAKGVSQKDLRHPHTSAYAHRHHSRLLVESILSRKRLVHSLSDVLLRASDCKREAVQGRIMSESVALLDLSGPARSVGVAEGWAGLT</sequence>
<proteinExistence type="predicted"/>
<dbReference type="AlphaFoldDB" id="A0A5B7I2Q0"/>
<protein>
    <submittedName>
        <fullName evidence="1">Uncharacterized protein</fullName>
    </submittedName>
</protein>
<evidence type="ECO:0000313" key="1">
    <source>
        <dbReference type="EMBL" id="MPC76425.1"/>
    </source>
</evidence>